<protein>
    <recommendedName>
        <fullName evidence="2">Ribosomal silencing factor RsfS</fullName>
    </recommendedName>
</protein>
<comment type="subcellular location">
    <subcellularLocation>
        <location evidence="2">Cytoplasm</location>
    </subcellularLocation>
</comment>
<dbReference type="HAMAP" id="MF_01477">
    <property type="entry name" value="Iojap_RsfS"/>
    <property type="match status" value="1"/>
</dbReference>
<name>A0A519BCQ0_9DELT</name>
<dbReference type="EMBL" id="SGBD01000001">
    <property type="protein sequence ID" value="RZD15052.1"/>
    <property type="molecule type" value="Genomic_DNA"/>
</dbReference>
<sequence>MRSIIGSLLEKKAHDVIVLDIRRISAMTDFVIIAGGSSDRQISSIANNLIDSIKKRPFGVEGLSGSRWVVIDYGDVIIHIIHDDLRPYYNLEGLWPDAKELIVEN</sequence>
<comment type="subunit">
    <text evidence="2">Interacts with ribosomal protein uL14 (rplN).</text>
</comment>
<dbReference type="PANTHER" id="PTHR21043">
    <property type="entry name" value="IOJAP SUPERFAMILY ORTHOLOG"/>
    <property type="match status" value="1"/>
</dbReference>
<dbReference type="GO" id="GO:0043023">
    <property type="term" value="F:ribosomal large subunit binding"/>
    <property type="evidence" value="ECO:0007669"/>
    <property type="project" value="TreeGrafter"/>
</dbReference>
<evidence type="ECO:0000313" key="3">
    <source>
        <dbReference type="EMBL" id="RZD15052.1"/>
    </source>
</evidence>
<dbReference type="GO" id="GO:0042256">
    <property type="term" value="P:cytosolic ribosome assembly"/>
    <property type="evidence" value="ECO:0007669"/>
    <property type="project" value="UniProtKB-UniRule"/>
</dbReference>
<keyword evidence="2" id="KW-0678">Repressor</keyword>
<comment type="function">
    <text evidence="2">Functions as a ribosomal silencing factor. Interacts with ribosomal protein uL14 (rplN), blocking formation of intersubunit bridge B8. Prevents association of the 30S and 50S ribosomal subunits and the formation of functional ribosomes, thus repressing translation.</text>
</comment>
<keyword evidence="2" id="KW-0810">Translation regulation</keyword>
<comment type="caution">
    <text evidence="3">The sequence shown here is derived from an EMBL/GenBank/DDBJ whole genome shotgun (WGS) entry which is preliminary data.</text>
</comment>
<dbReference type="InterPro" id="IPR043519">
    <property type="entry name" value="NT_sf"/>
</dbReference>
<comment type="similarity">
    <text evidence="1 2">Belongs to the Iojap/RsfS family.</text>
</comment>
<dbReference type="NCBIfam" id="TIGR00090">
    <property type="entry name" value="rsfS_iojap_ybeB"/>
    <property type="match status" value="1"/>
</dbReference>
<dbReference type="Gene3D" id="3.30.460.10">
    <property type="entry name" value="Beta Polymerase, domain 2"/>
    <property type="match status" value="1"/>
</dbReference>
<dbReference type="InterPro" id="IPR004394">
    <property type="entry name" value="Iojap/RsfS/C7orf30"/>
</dbReference>
<organism evidence="3 4">
    <name type="scientific">Candidatus Acidulodesulfobacterium ferriphilum</name>
    <dbReference type="NCBI Taxonomy" id="2597223"/>
    <lineage>
        <taxon>Bacteria</taxon>
        <taxon>Deltaproteobacteria</taxon>
        <taxon>Candidatus Acidulodesulfobacterales</taxon>
        <taxon>Candidatus Acidulodesulfobacterium</taxon>
    </lineage>
</organism>
<dbReference type="PANTHER" id="PTHR21043:SF0">
    <property type="entry name" value="MITOCHONDRIAL ASSEMBLY OF RIBOSOMAL LARGE SUBUNIT PROTEIN 1"/>
    <property type="match status" value="1"/>
</dbReference>
<keyword evidence="2" id="KW-0963">Cytoplasm</keyword>
<dbReference type="GO" id="GO:0005737">
    <property type="term" value="C:cytoplasm"/>
    <property type="evidence" value="ECO:0007669"/>
    <property type="project" value="UniProtKB-SubCell"/>
</dbReference>
<evidence type="ECO:0000313" key="4">
    <source>
        <dbReference type="Proteomes" id="UP000320813"/>
    </source>
</evidence>
<accession>A0A519BCQ0</accession>
<reference evidence="3 4" key="1">
    <citation type="submission" date="2019-01" db="EMBL/GenBank/DDBJ databases">
        <title>Insights into ecological role of a new deltaproteobacterial order Candidatus Sinidesulfobacterales (Sva0485) by metagenomics and metatranscriptomics.</title>
        <authorList>
            <person name="Tan S."/>
            <person name="Liu J."/>
            <person name="Fang Y."/>
            <person name="Hedlund B.P."/>
            <person name="Lian Z.H."/>
            <person name="Huang L.Y."/>
            <person name="Li J.T."/>
            <person name="Huang L.N."/>
            <person name="Li W.J."/>
            <person name="Jiang H.C."/>
            <person name="Dong H.L."/>
            <person name="Shu W.S."/>
        </authorList>
    </citation>
    <scope>NUCLEOTIDE SEQUENCE [LARGE SCALE GENOMIC DNA]</scope>
    <source>
        <strain evidence="3">AP3</strain>
    </source>
</reference>
<dbReference type="GO" id="GO:0090071">
    <property type="term" value="P:negative regulation of ribosome biogenesis"/>
    <property type="evidence" value="ECO:0007669"/>
    <property type="project" value="UniProtKB-UniRule"/>
</dbReference>
<dbReference type="Proteomes" id="UP000320813">
    <property type="component" value="Unassembled WGS sequence"/>
</dbReference>
<dbReference type="AlphaFoldDB" id="A0A519BCQ0"/>
<proteinExistence type="inferred from homology"/>
<dbReference type="GO" id="GO:0017148">
    <property type="term" value="P:negative regulation of translation"/>
    <property type="evidence" value="ECO:0007669"/>
    <property type="project" value="UniProtKB-UniRule"/>
</dbReference>
<dbReference type="SUPFAM" id="SSF81301">
    <property type="entry name" value="Nucleotidyltransferase"/>
    <property type="match status" value="1"/>
</dbReference>
<gene>
    <name evidence="2 3" type="primary">rsfS</name>
    <name evidence="3" type="ORF">EVJ47_01905</name>
</gene>
<dbReference type="Pfam" id="PF02410">
    <property type="entry name" value="RsfS"/>
    <property type="match status" value="1"/>
</dbReference>
<evidence type="ECO:0000256" key="2">
    <source>
        <dbReference type="HAMAP-Rule" id="MF_01477"/>
    </source>
</evidence>
<evidence type="ECO:0000256" key="1">
    <source>
        <dbReference type="ARBA" id="ARBA00010574"/>
    </source>
</evidence>